<gene>
    <name evidence="2" type="ORF">LMG32289_00933</name>
</gene>
<name>A0ABN7XYG1_9BURK</name>
<sequence length="176" mass="20058">MKYPRKTATGDAGEFFAAYKIAKELRWPCRLFDIDIGIDGQVEIMAGEKSTGRFVAIQVKTTTAEEKSCCYVEAHHFDYWVSAEIPAFVVLVDLLKEQMFLHLIDPSQKYVRTSEGTYKIYFDLASDLFTPESGALMVKASERSAEFHVLRDYNRTEEAKQQLFESAWEAENGESA</sequence>
<evidence type="ECO:0000313" key="2">
    <source>
        <dbReference type="EMBL" id="CAG9166128.1"/>
    </source>
</evidence>
<dbReference type="Pfam" id="PF14280">
    <property type="entry name" value="DUF4365"/>
    <property type="match status" value="1"/>
</dbReference>
<accession>A0ABN7XYG1</accession>
<dbReference type="EMBL" id="CAJZAG010000002">
    <property type="protein sequence ID" value="CAG9166128.1"/>
    <property type="molecule type" value="Genomic_DNA"/>
</dbReference>
<protein>
    <recommendedName>
        <fullName evidence="1">DUF4365 domain-containing protein</fullName>
    </recommendedName>
</protein>
<dbReference type="Proteomes" id="UP000706525">
    <property type="component" value="Unassembled WGS sequence"/>
</dbReference>
<dbReference type="RefSeq" id="WP_223982582.1">
    <property type="nucleotide sequence ID" value="NZ_CAJZAG010000002.1"/>
</dbReference>
<dbReference type="InterPro" id="IPR025375">
    <property type="entry name" value="DUF4365"/>
</dbReference>
<comment type="caution">
    <text evidence="2">The sequence shown here is derived from an EMBL/GenBank/DDBJ whole genome shotgun (WGS) entry which is preliminary data.</text>
</comment>
<proteinExistence type="predicted"/>
<evidence type="ECO:0000259" key="1">
    <source>
        <dbReference type="Pfam" id="PF14280"/>
    </source>
</evidence>
<reference evidence="2 3" key="1">
    <citation type="submission" date="2021-08" db="EMBL/GenBank/DDBJ databases">
        <authorList>
            <person name="Peeters C."/>
        </authorList>
    </citation>
    <scope>NUCLEOTIDE SEQUENCE [LARGE SCALE GENOMIC DNA]</scope>
    <source>
        <strain evidence="2 3">LMG 32289</strain>
    </source>
</reference>
<evidence type="ECO:0000313" key="3">
    <source>
        <dbReference type="Proteomes" id="UP000706525"/>
    </source>
</evidence>
<keyword evidence="3" id="KW-1185">Reference proteome</keyword>
<feature type="domain" description="DUF4365" evidence="1">
    <location>
        <begin position="13"/>
        <end position="133"/>
    </location>
</feature>
<organism evidence="2 3">
    <name type="scientific">Cupriavidus pampae</name>
    <dbReference type="NCBI Taxonomy" id="659251"/>
    <lineage>
        <taxon>Bacteria</taxon>
        <taxon>Pseudomonadati</taxon>
        <taxon>Pseudomonadota</taxon>
        <taxon>Betaproteobacteria</taxon>
        <taxon>Burkholderiales</taxon>
        <taxon>Burkholderiaceae</taxon>
        <taxon>Cupriavidus</taxon>
    </lineage>
</organism>